<feature type="non-terminal residue" evidence="2">
    <location>
        <position position="1"/>
    </location>
</feature>
<feature type="region of interest" description="Disordered" evidence="1">
    <location>
        <begin position="56"/>
        <end position="87"/>
    </location>
</feature>
<proteinExistence type="predicted"/>
<organism evidence="2">
    <name type="scientific">Nothobranchius interruptus</name>
    <dbReference type="NCBI Taxonomy" id="1143689"/>
    <lineage>
        <taxon>Eukaryota</taxon>
        <taxon>Metazoa</taxon>
        <taxon>Chordata</taxon>
        <taxon>Craniata</taxon>
        <taxon>Vertebrata</taxon>
        <taxon>Euteleostomi</taxon>
        <taxon>Actinopterygii</taxon>
        <taxon>Neopterygii</taxon>
        <taxon>Teleostei</taxon>
        <taxon>Neoteleostei</taxon>
        <taxon>Acanthomorphata</taxon>
        <taxon>Ovalentaria</taxon>
        <taxon>Atherinomorphae</taxon>
        <taxon>Cyprinodontiformes</taxon>
        <taxon>Nothobranchiidae</taxon>
        <taxon>Nothobranchius</taxon>
    </lineage>
</organism>
<accession>A0A089N456</accession>
<reference evidence="2" key="1">
    <citation type="journal article" date="2014" name="BMC Evol. Biol.">
        <title>The strange case of East African annual fishes: aridification correlates with diversification for a savannah aquatic group?</title>
        <authorList>
            <person name="Dorn A."/>
            <person name="Musilova Z."/>
            <person name="Platzer M."/>
            <person name="Reichwald K."/>
            <person name="Cellerino A."/>
        </authorList>
    </citation>
    <scope>NUCLEOTIDE SEQUENCE</scope>
    <source>
        <strain evidence="2">IRR_AG206</strain>
    </source>
</reference>
<feature type="non-terminal residue" evidence="2">
    <location>
        <position position="100"/>
    </location>
</feature>
<sequence>DFLDVLSRHLHGVDVVGGYGVPSGARCWDVLLYPGGGPVHLPAPFLQGERLAGLHAPAGANPPGHAAGLPQTHILRPRPSKDEARPVCACRQPELDLPRA</sequence>
<keyword evidence="2" id="KW-0675">Receptor</keyword>
<dbReference type="AlphaFoldDB" id="A0A089N456"/>
<name>A0A089N456_9TELE</name>
<protein>
    <submittedName>
        <fullName evidence="2">G-protein coupled receptor 85</fullName>
    </submittedName>
</protein>
<evidence type="ECO:0000256" key="1">
    <source>
        <dbReference type="SAM" id="MobiDB-lite"/>
    </source>
</evidence>
<gene>
    <name evidence="2" type="primary">Gpr85</name>
</gene>
<dbReference type="EMBL" id="KJ179518">
    <property type="protein sequence ID" value="AIQ81539.1"/>
    <property type="molecule type" value="Genomic_DNA"/>
</dbReference>
<feature type="compositionally biased region" description="Low complexity" evidence="1">
    <location>
        <begin position="56"/>
        <end position="70"/>
    </location>
</feature>
<evidence type="ECO:0000313" key="2">
    <source>
        <dbReference type="EMBL" id="AIQ81539.1"/>
    </source>
</evidence>